<evidence type="ECO:0000313" key="3">
    <source>
        <dbReference type="Proteomes" id="UP000006420"/>
    </source>
</evidence>
<dbReference type="AlphaFoldDB" id="F8X1G6"/>
<accession>F8X1G6</accession>
<dbReference type="SUPFAM" id="SSF49303">
    <property type="entry name" value="beta-Galactosidase/glucuronidase domain"/>
    <property type="match status" value="1"/>
</dbReference>
<dbReference type="HOGENOM" id="CLU_2464157_0_0_10"/>
<evidence type="ECO:0000313" key="2">
    <source>
        <dbReference type="EMBL" id="EGK05950.1"/>
    </source>
</evidence>
<keyword evidence="3" id="KW-1185">Reference proteome</keyword>
<dbReference type="STRING" id="742767.HMPREF9456_02214"/>
<dbReference type="Pfam" id="PF18368">
    <property type="entry name" value="Ig_GlcNase"/>
    <property type="match status" value="1"/>
</dbReference>
<proteinExistence type="predicted"/>
<dbReference type="InterPro" id="IPR041351">
    <property type="entry name" value="Ig_GlcNase"/>
</dbReference>
<comment type="caution">
    <text evidence="2">The sequence shown here is derived from an EMBL/GenBank/DDBJ whole genome shotgun (WGS) entry which is preliminary data.</text>
</comment>
<dbReference type="EMBL" id="ADLW01000010">
    <property type="protein sequence ID" value="EGK05950.1"/>
    <property type="molecule type" value="Genomic_DNA"/>
</dbReference>
<dbReference type="InterPro" id="IPR036156">
    <property type="entry name" value="Beta-gal/glucu_dom_sf"/>
</dbReference>
<organism evidence="2 3">
    <name type="scientific">Dysgonomonas mossii DSM 22836</name>
    <dbReference type="NCBI Taxonomy" id="742767"/>
    <lineage>
        <taxon>Bacteria</taxon>
        <taxon>Pseudomonadati</taxon>
        <taxon>Bacteroidota</taxon>
        <taxon>Bacteroidia</taxon>
        <taxon>Bacteroidales</taxon>
        <taxon>Dysgonomonadaceae</taxon>
        <taxon>Dysgonomonas</taxon>
    </lineage>
</organism>
<dbReference type="Gene3D" id="2.60.40.10">
    <property type="entry name" value="Immunoglobulins"/>
    <property type="match status" value="1"/>
</dbReference>
<reference evidence="2 3" key="1">
    <citation type="submission" date="2011-04" db="EMBL/GenBank/DDBJ databases">
        <title>The Genome Sequence of Dysgonomonas mossii DSM 22836.</title>
        <authorList>
            <consortium name="The Broad Institute Genome Sequencing Platform"/>
            <person name="Earl A."/>
            <person name="Ward D."/>
            <person name="Feldgarden M."/>
            <person name="Gevers D."/>
            <person name="Pudlo N."/>
            <person name="Martens E."/>
            <person name="Allen-Vercoe E."/>
            <person name="Young S.K."/>
            <person name="Zeng Q."/>
            <person name="Gargeya S."/>
            <person name="Fitzgerald M."/>
            <person name="Haas B."/>
            <person name="Abouelleil A."/>
            <person name="Alvarado L."/>
            <person name="Arachchi H.M."/>
            <person name="Berlin A."/>
            <person name="Brown A."/>
            <person name="Chapman S.B."/>
            <person name="Chen Z."/>
            <person name="Dunbar C."/>
            <person name="Freedman E."/>
            <person name="Gearin G."/>
            <person name="Gellesch M."/>
            <person name="Goldberg J."/>
            <person name="Griggs A."/>
            <person name="Gujja S."/>
            <person name="Heiman D."/>
            <person name="Howarth C."/>
            <person name="Larson L."/>
            <person name="Lui A."/>
            <person name="MacDonald P.J.P."/>
            <person name="Mehta T."/>
            <person name="Montmayeur A."/>
            <person name="Murphy C."/>
            <person name="Neiman D."/>
            <person name="Pearson M."/>
            <person name="Priest M."/>
            <person name="Roberts A."/>
            <person name="Saif S."/>
            <person name="Shea T."/>
            <person name="Shenoy N."/>
            <person name="Sisk P."/>
            <person name="Stolte C."/>
            <person name="Sykes S."/>
            <person name="Yandava C."/>
            <person name="Wortman J."/>
            <person name="Nusbaum C."/>
            <person name="Birren B."/>
        </authorList>
    </citation>
    <scope>NUCLEOTIDE SEQUENCE [LARGE SCALE GENOMIC DNA]</scope>
    <source>
        <strain evidence="2 3">DSM 22836</strain>
    </source>
</reference>
<name>F8X1G6_9BACT</name>
<sequence>MNRNFLYRGEFNTPVLPEEEHVAQSSLAFAINVQPYRTSDGERILPVIMNDNYFTLRQGESKNLEIEFGASLLPENGYKLEVIPYNNK</sequence>
<dbReference type="Proteomes" id="UP000006420">
    <property type="component" value="Unassembled WGS sequence"/>
</dbReference>
<feature type="domain" description="Exo-beta-D-glucosaminidase Ig-fold" evidence="1">
    <location>
        <begin position="25"/>
        <end position="86"/>
    </location>
</feature>
<dbReference type="eggNOG" id="COG3250">
    <property type="taxonomic scope" value="Bacteria"/>
</dbReference>
<evidence type="ECO:0000259" key="1">
    <source>
        <dbReference type="Pfam" id="PF18368"/>
    </source>
</evidence>
<protein>
    <recommendedName>
        <fullName evidence="1">Exo-beta-D-glucosaminidase Ig-fold domain-containing protein</fullName>
    </recommendedName>
</protein>
<dbReference type="InterPro" id="IPR013783">
    <property type="entry name" value="Ig-like_fold"/>
</dbReference>
<gene>
    <name evidence="2" type="ORF">HMPREF9456_02214</name>
</gene>